<dbReference type="EMBL" id="JRYB01000001">
    <property type="protein sequence ID" value="OIJ40464.1"/>
    <property type="molecule type" value="Genomic_DNA"/>
</dbReference>
<dbReference type="Proteomes" id="UP000180246">
    <property type="component" value="Unassembled WGS sequence"/>
</dbReference>
<feature type="transmembrane region" description="Helical" evidence="1">
    <location>
        <begin position="12"/>
        <end position="39"/>
    </location>
</feature>
<keyword evidence="1" id="KW-0472">Membrane</keyword>
<accession>A0A1S2N772</accession>
<organism evidence="2 3">
    <name type="scientific">Massilia timonae</name>
    <dbReference type="NCBI Taxonomy" id="47229"/>
    <lineage>
        <taxon>Bacteria</taxon>
        <taxon>Pseudomonadati</taxon>
        <taxon>Pseudomonadota</taxon>
        <taxon>Betaproteobacteria</taxon>
        <taxon>Burkholderiales</taxon>
        <taxon>Oxalobacteraceae</taxon>
        <taxon>Telluria group</taxon>
        <taxon>Massilia</taxon>
    </lineage>
</organism>
<evidence type="ECO:0000313" key="3">
    <source>
        <dbReference type="Proteomes" id="UP000180246"/>
    </source>
</evidence>
<comment type="caution">
    <text evidence="2">The sequence shown here is derived from an EMBL/GenBank/DDBJ whole genome shotgun (WGS) entry which is preliminary data.</text>
</comment>
<sequence>MGARLKRWLFLVHRWLGIGICLLFAMWFVSGMVMMYVGYPKLTEEERLQRLPPLQADARLLAPARALAAAGVTGPLDELRLAASSGGRPVYVATPAGHKSPPKGSGAVVIDAVSGQRLRAVDEAHAMASATAFAGPGIARDYLGTIDEDAFTHSRALDPHRPLHKVQLGDAERTLLYISSRSGEVVRDATRSEQLWNYAGAWIHWLYPLRGNAFQPYWTGIVNWLSILGIAMALSGTVVGILRWRFRKPYRSGARTPYPHAMMRWHHVTGLLFALVTITWIFSGLMSMNPWRIFDTGAPPLRMEALQGSALALTDADAAPQALLAAGAGAVRELRWTRVLGENRVLAQAAGGAPRVIGSHDGQPVVLDAAALRAAAAGLLPAPVARVEQLRDYDLYYYARDAHTMMGGAMKPLPILRIVFDDPHATWVHLDPHTGAVLGRLDRGKRTSRWLFAMLHSWDWLPLLERRPLWDLVLIALSLGGTLLSVTGVVIGWRRLGRKLREARHETIVGAPRGELAG</sequence>
<reference evidence="2 3" key="1">
    <citation type="submission" date="2014-10" db="EMBL/GenBank/DDBJ databases">
        <authorList>
            <person name="Seo M.-J."/>
            <person name="Seok Y.J."/>
            <person name="Cha I.-T."/>
        </authorList>
    </citation>
    <scope>NUCLEOTIDE SEQUENCE [LARGE SCALE GENOMIC DNA]</scope>
    <source>
        <strain evidence="2 3">NEU</strain>
    </source>
</reference>
<evidence type="ECO:0000313" key="2">
    <source>
        <dbReference type="EMBL" id="OIJ40464.1"/>
    </source>
</evidence>
<feature type="transmembrane region" description="Helical" evidence="1">
    <location>
        <begin position="221"/>
        <end position="244"/>
    </location>
</feature>
<dbReference type="RefSeq" id="WP_071360105.1">
    <property type="nucleotide sequence ID" value="NZ_JRYB01000001.1"/>
</dbReference>
<protein>
    <submittedName>
        <fullName evidence="2">PepSY-associated TM helix family protein</fullName>
    </submittedName>
</protein>
<evidence type="ECO:0000256" key="1">
    <source>
        <dbReference type="SAM" id="Phobius"/>
    </source>
</evidence>
<dbReference type="InterPro" id="IPR005625">
    <property type="entry name" value="PepSY-ass_TM"/>
</dbReference>
<keyword evidence="1" id="KW-1133">Transmembrane helix</keyword>
<keyword evidence="1" id="KW-0812">Transmembrane</keyword>
<dbReference type="PANTHER" id="PTHR34219">
    <property type="entry name" value="IRON-REGULATED INNER MEMBRANE PROTEIN-RELATED"/>
    <property type="match status" value="1"/>
</dbReference>
<dbReference type="PANTHER" id="PTHR34219:SF6">
    <property type="entry name" value="BLR3280 PROTEIN"/>
    <property type="match status" value="1"/>
</dbReference>
<feature type="transmembrane region" description="Helical" evidence="1">
    <location>
        <begin position="469"/>
        <end position="493"/>
    </location>
</feature>
<proteinExistence type="predicted"/>
<feature type="transmembrane region" description="Helical" evidence="1">
    <location>
        <begin position="265"/>
        <end position="286"/>
    </location>
</feature>
<dbReference type="AlphaFoldDB" id="A0A1S2N772"/>
<name>A0A1S2N772_9BURK</name>
<gene>
    <name evidence="2" type="ORF">LO55_216</name>
</gene>
<dbReference type="Pfam" id="PF03929">
    <property type="entry name" value="PepSY_TM"/>
    <property type="match status" value="1"/>
</dbReference>